<gene>
    <name evidence="2" type="ORF">FIBSPDRAFT_932940</name>
</gene>
<evidence type="ECO:0000313" key="3">
    <source>
        <dbReference type="Proteomes" id="UP000076532"/>
    </source>
</evidence>
<dbReference type="InterPro" id="IPR036047">
    <property type="entry name" value="F-box-like_dom_sf"/>
</dbReference>
<dbReference type="OrthoDB" id="2269034at2759"/>
<evidence type="ECO:0000313" key="2">
    <source>
        <dbReference type="EMBL" id="KZP19251.1"/>
    </source>
</evidence>
<dbReference type="SUPFAM" id="SSF81383">
    <property type="entry name" value="F-box domain"/>
    <property type="match status" value="1"/>
</dbReference>
<dbReference type="STRING" id="436010.A0A166HUK7"/>
<feature type="domain" description="F-box" evidence="1">
    <location>
        <begin position="292"/>
        <end position="333"/>
    </location>
</feature>
<name>A0A166HUK7_9AGAM</name>
<accession>A0A166HUK7</accession>
<dbReference type="EMBL" id="KV417565">
    <property type="protein sequence ID" value="KZP19251.1"/>
    <property type="molecule type" value="Genomic_DNA"/>
</dbReference>
<organism evidence="2 3">
    <name type="scientific">Athelia psychrophila</name>
    <dbReference type="NCBI Taxonomy" id="1759441"/>
    <lineage>
        <taxon>Eukaryota</taxon>
        <taxon>Fungi</taxon>
        <taxon>Dikarya</taxon>
        <taxon>Basidiomycota</taxon>
        <taxon>Agaricomycotina</taxon>
        <taxon>Agaricomycetes</taxon>
        <taxon>Agaricomycetidae</taxon>
        <taxon>Atheliales</taxon>
        <taxon>Atheliaceae</taxon>
        <taxon>Athelia</taxon>
    </lineage>
</organism>
<dbReference type="AlphaFoldDB" id="A0A166HUK7"/>
<dbReference type="Pfam" id="PF12937">
    <property type="entry name" value="F-box-like"/>
    <property type="match status" value="1"/>
</dbReference>
<reference evidence="2 3" key="1">
    <citation type="journal article" date="2016" name="Mol. Biol. Evol.">
        <title>Comparative Genomics of Early-Diverging Mushroom-Forming Fungi Provides Insights into the Origins of Lignocellulose Decay Capabilities.</title>
        <authorList>
            <person name="Nagy L.G."/>
            <person name="Riley R."/>
            <person name="Tritt A."/>
            <person name="Adam C."/>
            <person name="Daum C."/>
            <person name="Floudas D."/>
            <person name="Sun H."/>
            <person name="Yadav J.S."/>
            <person name="Pangilinan J."/>
            <person name="Larsson K.H."/>
            <person name="Matsuura K."/>
            <person name="Barry K."/>
            <person name="Labutti K."/>
            <person name="Kuo R."/>
            <person name="Ohm R.A."/>
            <person name="Bhattacharya S.S."/>
            <person name="Shirouzu T."/>
            <person name="Yoshinaga Y."/>
            <person name="Martin F.M."/>
            <person name="Grigoriev I.V."/>
            <person name="Hibbett D.S."/>
        </authorList>
    </citation>
    <scope>NUCLEOTIDE SEQUENCE [LARGE SCALE GENOMIC DNA]</scope>
    <source>
        <strain evidence="2 3">CBS 109695</strain>
    </source>
</reference>
<evidence type="ECO:0000259" key="1">
    <source>
        <dbReference type="Pfam" id="PF12937"/>
    </source>
</evidence>
<dbReference type="Proteomes" id="UP000076532">
    <property type="component" value="Unassembled WGS sequence"/>
</dbReference>
<dbReference type="Gene3D" id="1.20.1280.50">
    <property type="match status" value="1"/>
</dbReference>
<keyword evidence="3" id="KW-1185">Reference proteome</keyword>
<dbReference type="InterPro" id="IPR001810">
    <property type="entry name" value="F-box_dom"/>
</dbReference>
<protein>
    <recommendedName>
        <fullName evidence="1">F-box domain-containing protein</fullName>
    </recommendedName>
</protein>
<proteinExistence type="predicted"/>
<sequence>MTVSIALTSELEDCLHELKLDHSSCRLYQRRQFPSAVVVASGGRGVAVKVVGIANFVVGVFWWSSTMLFNLGHGFIIREKALNRSMIDVMDKHIKILEHDKVDGCAFIQLDVPAQCPKCLAFKTPNYHKKVYGIQMELWNGEMCTFSLCAQRTRFCLVPNVQNSREKVDRLRSSDQNYYRTTLALPFSHPMKCGHCNKLELVFDHGPVIPYPPPCENLLLSHTIPSPLDQNDIKLFIADIIGRLSRLEKYTKRLGALARELEVAKRRCAEERSILDKALLEYQSVVTPIRMIPDDVLREIFTAVPFWPFHLAGVCRRWRAVAISTPRLWTHLTKIGSPDRSDLVEKANLMRIVANRSGVCPMQIRLKMHIASPEGWGEEEEKMMLVTAIANSAGRWQTLELGCSRGCLVKLQRVLHPNHSQLFETLQSLCIVVDDSNAEPLSIFACAPRLKRVTFSGPSALGLELPWGQIENLTLVISPSSMRFLVATLAQCHNLVHGDFYFHNGYAYHDSEVHASNNLVPVRNNMQSCKFGVHAQGIFQAFFDGLELPSLSTLHIDADRGRGIWSHSSFSRFLHRSNCTLQKLTLELAELSTPALLQLLASVPSLEEFVYYHGILNRIIGPDPEAPTLDNDILRQLTHTSGTRTCPTGPSLLLPNLRILKLIDPNFRIDLNAFVVMLMSRTALPPARRLDQLHLHYRNNDEIKFLESALARTGLKIYAARLIQGATVEHAEIYHACQGRHCAEELHTLVAYWQRGV</sequence>